<sequence length="374" mass="39719">MSHAEDTTREARNDELVSDLLSGKHRALARAITKIENRSPGYRDLVSRLHAHTGDADVIGITGSPGAGKSTLVDKLAKAYRDDGLTVGVIGVDPSSPYTGGAVLGDRIRMASNVGDMDVFFRSMSARGQLGGLSTATSDAVKALDAFGKDKIIVETVGAGQNEVDIVRTADTVTVLVQPGSGDDVQMLKAGILEIGDVFVVNKADMDGVNRTVAELEEMIHLRDNPGAKLDTGHHGVDTSLPAGVSEANGQANGTDADEPDDAADDDPEWKPAIVETVATTGDGVDELVETLGAHAEFLTESGMREQKARTRYAEEIRQLLRNDANELLKEELDRHGGVESLAAAVADRETDPYAVASEVIEPLRDCVTSHRDE</sequence>
<feature type="compositionally biased region" description="Acidic residues" evidence="6">
    <location>
        <begin position="256"/>
        <end position="268"/>
    </location>
</feature>
<dbReference type="InterPro" id="IPR027417">
    <property type="entry name" value="P-loop_NTPase"/>
</dbReference>
<accession>A0A482T608</accession>
<dbReference type="Gene3D" id="1.20.5.170">
    <property type="match status" value="1"/>
</dbReference>
<keyword evidence="5" id="KW-0143">Chaperone</keyword>
<evidence type="ECO:0000256" key="5">
    <source>
        <dbReference type="ARBA" id="ARBA00023186"/>
    </source>
</evidence>
<evidence type="ECO:0000256" key="4">
    <source>
        <dbReference type="ARBA" id="ARBA00023134"/>
    </source>
</evidence>
<dbReference type="InterPro" id="IPR052040">
    <property type="entry name" value="GTPase/Isobutyryl-CoA_mutase"/>
</dbReference>
<dbReference type="OMA" id="WMWERID"/>
<dbReference type="PANTHER" id="PTHR43087">
    <property type="entry name" value="LYSINE/ARGININE/ORNITHINE TRANSPORT SYSTEM KINASE"/>
    <property type="match status" value="1"/>
</dbReference>
<evidence type="ECO:0000313" key="7">
    <source>
        <dbReference type="EMBL" id="RYJ13164.1"/>
    </source>
</evidence>
<organism evidence="7 8">
    <name type="scientific">Halogeometricum borinquense</name>
    <dbReference type="NCBI Taxonomy" id="60847"/>
    <lineage>
        <taxon>Archaea</taxon>
        <taxon>Methanobacteriati</taxon>
        <taxon>Methanobacteriota</taxon>
        <taxon>Stenosarchaea group</taxon>
        <taxon>Halobacteria</taxon>
        <taxon>Halobacteriales</taxon>
        <taxon>Haloferacaceae</taxon>
        <taxon>Halogeometricum</taxon>
    </lineage>
</organism>
<name>A0A482T608_9EURY</name>
<dbReference type="InterPro" id="IPR005129">
    <property type="entry name" value="GTPase_ArgK"/>
</dbReference>
<dbReference type="AlphaFoldDB" id="A0A482T608"/>
<keyword evidence="4" id="KW-0342">GTP-binding</keyword>
<feature type="compositionally biased region" description="Basic and acidic residues" evidence="6">
    <location>
        <begin position="225"/>
        <end position="237"/>
    </location>
</feature>
<dbReference type="Proteomes" id="UP000294028">
    <property type="component" value="Unassembled WGS sequence"/>
</dbReference>
<dbReference type="NCBIfam" id="TIGR00750">
    <property type="entry name" value="lao"/>
    <property type="match status" value="1"/>
</dbReference>
<dbReference type="RefSeq" id="WP_006056599.1">
    <property type="nucleotide sequence ID" value="NZ_RZHH01000002.1"/>
</dbReference>
<keyword evidence="3" id="KW-0378">Hydrolase</keyword>
<dbReference type="GO" id="GO:0003924">
    <property type="term" value="F:GTPase activity"/>
    <property type="evidence" value="ECO:0007669"/>
    <property type="project" value="InterPro"/>
</dbReference>
<reference evidence="7 8" key="1">
    <citation type="submission" date="2018-12" db="EMBL/GenBank/DDBJ databases">
        <title>Genome analysis provides insights into bioremediation potentialities of Halogeometricum borinquense strain N11.</title>
        <authorList>
            <person name="Najjari A."/>
            <person name="Youssef N."/>
            <person name="Fhoula I."/>
            <person name="Ben Dhia O."/>
            <person name="Mahjoubi M."/>
            <person name="Ouzari H.I."/>
            <person name="Cherif A."/>
        </authorList>
    </citation>
    <scope>NUCLEOTIDE SEQUENCE [LARGE SCALE GENOMIC DNA]</scope>
    <source>
        <strain evidence="7 8">N11</strain>
    </source>
</reference>
<evidence type="ECO:0000313" key="8">
    <source>
        <dbReference type="Proteomes" id="UP000294028"/>
    </source>
</evidence>
<protein>
    <submittedName>
        <fullName evidence="7">Methylmalonyl Co-A mutase-associated GTPase MeaB</fullName>
    </submittedName>
</protein>
<proteinExistence type="inferred from homology"/>
<dbReference type="CDD" id="cd03114">
    <property type="entry name" value="MMAA-like"/>
    <property type="match status" value="1"/>
</dbReference>
<dbReference type="Gene3D" id="3.40.50.300">
    <property type="entry name" value="P-loop containing nucleotide triphosphate hydrolases"/>
    <property type="match status" value="1"/>
</dbReference>
<dbReference type="GeneID" id="9994205"/>
<dbReference type="Pfam" id="PF03308">
    <property type="entry name" value="MeaB"/>
    <property type="match status" value="1"/>
</dbReference>
<comment type="caution">
    <text evidence="7">The sequence shown here is derived from an EMBL/GenBank/DDBJ whole genome shotgun (WGS) entry which is preliminary data.</text>
</comment>
<keyword evidence="2" id="KW-0547">Nucleotide-binding</keyword>
<evidence type="ECO:0000256" key="6">
    <source>
        <dbReference type="SAM" id="MobiDB-lite"/>
    </source>
</evidence>
<dbReference type="PANTHER" id="PTHR43087:SF1">
    <property type="entry name" value="LAO_AO TRANSPORT SYSTEM ATPASE"/>
    <property type="match status" value="1"/>
</dbReference>
<evidence type="ECO:0000256" key="3">
    <source>
        <dbReference type="ARBA" id="ARBA00022801"/>
    </source>
</evidence>
<dbReference type="GO" id="GO:0005525">
    <property type="term" value="F:GTP binding"/>
    <property type="evidence" value="ECO:0007669"/>
    <property type="project" value="UniProtKB-KW"/>
</dbReference>
<comment type="similarity">
    <text evidence="1">Belongs to the SIMIBI class G3E GTPase family. ArgK/MeaB subfamily.</text>
</comment>
<evidence type="ECO:0000256" key="2">
    <source>
        <dbReference type="ARBA" id="ARBA00022741"/>
    </source>
</evidence>
<feature type="region of interest" description="Disordered" evidence="6">
    <location>
        <begin position="225"/>
        <end position="268"/>
    </location>
</feature>
<evidence type="ECO:0000256" key="1">
    <source>
        <dbReference type="ARBA" id="ARBA00009625"/>
    </source>
</evidence>
<dbReference type="SUPFAM" id="SSF52540">
    <property type="entry name" value="P-loop containing nucleoside triphosphate hydrolases"/>
    <property type="match status" value="1"/>
</dbReference>
<gene>
    <name evidence="7" type="primary">meaB</name>
    <name evidence="7" type="ORF">ELS19_03705</name>
</gene>
<dbReference type="EMBL" id="RZHH01000002">
    <property type="protein sequence ID" value="RYJ13164.1"/>
    <property type="molecule type" value="Genomic_DNA"/>
</dbReference>